<dbReference type="GO" id="GO:0004803">
    <property type="term" value="F:transposase activity"/>
    <property type="evidence" value="ECO:0007669"/>
    <property type="project" value="InterPro"/>
</dbReference>
<proteinExistence type="predicted"/>
<dbReference type="InterPro" id="IPR047650">
    <property type="entry name" value="Transpos_IS110"/>
</dbReference>
<dbReference type="AlphaFoldDB" id="A0A517NM69"/>
<protein>
    <submittedName>
        <fullName evidence="2">Transposase IS116/IS110/IS902 family protein</fullName>
    </submittedName>
</protein>
<dbReference type="PANTHER" id="PTHR33055">
    <property type="entry name" value="TRANSPOSASE FOR INSERTION SEQUENCE ELEMENT IS1111A"/>
    <property type="match status" value="1"/>
</dbReference>
<accession>A0A517NM69</accession>
<evidence type="ECO:0000313" key="3">
    <source>
        <dbReference type="Proteomes" id="UP000319817"/>
    </source>
</evidence>
<gene>
    <name evidence="2" type="ORF">K239x_01650</name>
</gene>
<dbReference type="EMBL" id="CP036526">
    <property type="protein sequence ID" value="QDT08230.1"/>
    <property type="molecule type" value="Genomic_DNA"/>
</dbReference>
<dbReference type="GO" id="GO:0003677">
    <property type="term" value="F:DNA binding"/>
    <property type="evidence" value="ECO:0007669"/>
    <property type="project" value="InterPro"/>
</dbReference>
<organism evidence="2 3">
    <name type="scientific">Stieleria marina</name>
    <dbReference type="NCBI Taxonomy" id="1930275"/>
    <lineage>
        <taxon>Bacteria</taxon>
        <taxon>Pseudomonadati</taxon>
        <taxon>Planctomycetota</taxon>
        <taxon>Planctomycetia</taxon>
        <taxon>Pirellulales</taxon>
        <taxon>Pirellulaceae</taxon>
        <taxon>Stieleria</taxon>
    </lineage>
</organism>
<feature type="domain" description="Transposase IS116/IS110/IS902 C-terminal" evidence="1">
    <location>
        <begin position="92"/>
        <end position="159"/>
    </location>
</feature>
<evidence type="ECO:0000259" key="1">
    <source>
        <dbReference type="Pfam" id="PF02371"/>
    </source>
</evidence>
<reference evidence="2 3" key="1">
    <citation type="submission" date="2019-02" db="EMBL/GenBank/DDBJ databases">
        <title>Deep-cultivation of Planctomycetes and their phenomic and genomic characterization uncovers novel biology.</title>
        <authorList>
            <person name="Wiegand S."/>
            <person name="Jogler M."/>
            <person name="Boedeker C."/>
            <person name="Pinto D."/>
            <person name="Vollmers J."/>
            <person name="Rivas-Marin E."/>
            <person name="Kohn T."/>
            <person name="Peeters S.H."/>
            <person name="Heuer A."/>
            <person name="Rast P."/>
            <person name="Oberbeckmann S."/>
            <person name="Bunk B."/>
            <person name="Jeske O."/>
            <person name="Meyerdierks A."/>
            <person name="Storesund J.E."/>
            <person name="Kallscheuer N."/>
            <person name="Luecker S."/>
            <person name="Lage O.M."/>
            <person name="Pohl T."/>
            <person name="Merkel B.J."/>
            <person name="Hornburger P."/>
            <person name="Mueller R.-W."/>
            <person name="Bruemmer F."/>
            <person name="Labrenz M."/>
            <person name="Spormann A.M."/>
            <person name="Op den Camp H."/>
            <person name="Overmann J."/>
            <person name="Amann R."/>
            <person name="Jetten M.S.M."/>
            <person name="Mascher T."/>
            <person name="Medema M.H."/>
            <person name="Devos D.P."/>
            <person name="Kaster A.-K."/>
            <person name="Ovreas L."/>
            <person name="Rohde M."/>
            <person name="Galperin M.Y."/>
            <person name="Jogler C."/>
        </authorList>
    </citation>
    <scope>NUCLEOTIDE SEQUENCE [LARGE SCALE GENOMIC DNA]</scope>
    <source>
        <strain evidence="2 3">K23_9</strain>
    </source>
</reference>
<dbReference type="RefSeq" id="WP_419189510.1">
    <property type="nucleotide sequence ID" value="NZ_CP036526.1"/>
</dbReference>
<evidence type="ECO:0000313" key="2">
    <source>
        <dbReference type="EMBL" id="QDT08230.1"/>
    </source>
</evidence>
<dbReference type="Proteomes" id="UP000319817">
    <property type="component" value="Chromosome"/>
</dbReference>
<name>A0A517NM69_9BACT</name>
<dbReference type="Pfam" id="PF02371">
    <property type="entry name" value="Transposase_20"/>
    <property type="match status" value="1"/>
</dbReference>
<dbReference type="GO" id="GO:0006313">
    <property type="term" value="P:DNA transposition"/>
    <property type="evidence" value="ECO:0007669"/>
    <property type="project" value="InterPro"/>
</dbReference>
<keyword evidence="3" id="KW-1185">Reference proteome</keyword>
<dbReference type="PANTHER" id="PTHR33055:SF3">
    <property type="entry name" value="PUTATIVE TRANSPOSASE FOR IS117-RELATED"/>
    <property type="match status" value="1"/>
</dbReference>
<sequence>MMILAMDLGKFNTVCCLYDTVNRKYSFETIATKRSHVEHVLQTHRADLIVMEACGPSGWISDVCRAQGIKTIVCSTNDEAWSWKNTKRKTDRKTAEALVATIDNPHRFKSARHLSSYLGMTPKQYQSGETDRSGRISKRGPRMLRSMLLECAWASTRYNA</sequence>
<dbReference type="InterPro" id="IPR003346">
    <property type="entry name" value="Transposase_20"/>
</dbReference>